<reference evidence="2" key="1">
    <citation type="journal article" date="2021" name="Proc. Natl. Acad. Sci. U.S.A.">
        <title>Three genomes in the algal genus Volvox reveal the fate of a haploid sex-determining region after a transition to homothallism.</title>
        <authorList>
            <person name="Yamamoto K."/>
            <person name="Hamaji T."/>
            <person name="Kawai-Toyooka H."/>
            <person name="Matsuzaki R."/>
            <person name="Takahashi F."/>
            <person name="Nishimura Y."/>
            <person name="Kawachi M."/>
            <person name="Noguchi H."/>
            <person name="Minakuchi Y."/>
            <person name="Umen J.G."/>
            <person name="Toyoda A."/>
            <person name="Nozaki H."/>
        </authorList>
    </citation>
    <scope>NUCLEOTIDE SEQUENCE</scope>
    <source>
        <strain evidence="2">NIES-3786</strain>
    </source>
</reference>
<dbReference type="AlphaFoldDB" id="A0A8J4CZC2"/>
<dbReference type="EMBL" id="BNCP01000069">
    <property type="protein sequence ID" value="GIL91804.1"/>
    <property type="molecule type" value="Genomic_DNA"/>
</dbReference>
<feature type="region of interest" description="Disordered" evidence="1">
    <location>
        <begin position="80"/>
        <end position="99"/>
    </location>
</feature>
<accession>A0A8J4CZC2</accession>
<evidence type="ECO:0000313" key="2">
    <source>
        <dbReference type="EMBL" id="GIL91804.1"/>
    </source>
</evidence>
<comment type="caution">
    <text evidence="2">The sequence shown here is derived from an EMBL/GenBank/DDBJ whole genome shotgun (WGS) entry which is preliminary data.</text>
</comment>
<gene>
    <name evidence="2" type="ORF">Vretifemale_19398</name>
</gene>
<keyword evidence="3" id="KW-1185">Reference proteome</keyword>
<dbReference type="Proteomes" id="UP000747110">
    <property type="component" value="Unassembled WGS sequence"/>
</dbReference>
<evidence type="ECO:0000256" key="1">
    <source>
        <dbReference type="SAM" id="MobiDB-lite"/>
    </source>
</evidence>
<proteinExistence type="predicted"/>
<name>A0A8J4CZC2_9CHLO</name>
<evidence type="ECO:0000313" key="3">
    <source>
        <dbReference type="Proteomes" id="UP000747110"/>
    </source>
</evidence>
<organism evidence="2 3">
    <name type="scientific">Volvox reticuliferus</name>
    <dbReference type="NCBI Taxonomy" id="1737510"/>
    <lineage>
        <taxon>Eukaryota</taxon>
        <taxon>Viridiplantae</taxon>
        <taxon>Chlorophyta</taxon>
        <taxon>core chlorophytes</taxon>
        <taxon>Chlorophyceae</taxon>
        <taxon>CS clade</taxon>
        <taxon>Chlamydomonadales</taxon>
        <taxon>Volvocaceae</taxon>
        <taxon>Volvox</taxon>
    </lineage>
</organism>
<sequence>MPEQTTCVYVNTHGECFSHSGGAPKRCPFIPPHHHHHHHRHLYNNINKQQSSYRSDVDFPGRVQTVRPTPIVAMAPATREAIPATSARDAPRAAAAPAA</sequence>
<protein>
    <submittedName>
        <fullName evidence="2">Uncharacterized protein</fullName>
    </submittedName>
</protein>